<dbReference type="InterPro" id="IPR001041">
    <property type="entry name" value="2Fe-2S_ferredoxin-type"/>
</dbReference>
<gene>
    <name evidence="2" type="ORF">HBO18_29100</name>
</gene>
<organism evidence="2 3">
    <name type="scientific">Pseudomonas lactis</name>
    <dbReference type="NCBI Taxonomy" id="1615674"/>
    <lineage>
        <taxon>Bacteria</taxon>
        <taxon>Pseudomonadati</taxon>
        <taxon>Pseudomonadota</taxon>
        <taxon>Gammaproteobacteria</taxon>
        <taxon>Pseudomonadales</taxon>
        <taxon>Pseudomonadaceae</taxon>
        <taxon>Pseudomonas</taxon>
    </lineage>
</organism>
<proteinExistence type="predicted"/>
<protein>
    <submittedName>
        <fullName evidence="2">2Fe-2S iron-sulfur cluster binding domain-containing protein</fullName>
    </submittedName>
</protein>
<dbReference type="Proteomes" id="UP000583279">
    <property type="component" value="Unassembled WGS sequence"/>
</dbReference>
<dbReference type="Pfam" id="PF00111">
    <property type="entry name" value="Fer2"/>
    <property type="match status" value="1"/>
</dbReference>
<evidence type="ECO:0000313" key="3">
    <source>
        <dbReference type="Proteomes" id="UP000583279"/>
    </source>
</evidence>
<evidence type="ECO:0000259" key="1">
    <source>
        <dbReference type="PROSITE" id="PS51085"/>
    </source>
</evidence>
<dbReference type="SUPFAM" id="SSF54292">
    <property type="entry name" value="2Fe-2S ferredoxin-like"/>
    <property type="match status" value="1"/>
</dbReference>
<reference evidence="2 3" key="1">
    <citation type="journal article" date="2020" name="Front. Microbiol.">
        <title>Genetic Organization of the aprX-lipA2 Operon Affects the Proteolytic Potential of Pseudomonas Species in Milk.</title>
        <authorList>
            <person name="Maier C."/>
            <person name="Huptas C."/>
            <person name="von Neubeck M."/>
            <person name="Scherer S."/>
            <person name="Wenning M."/>
            <person name="Lucking G."/>
        </authorList>
    </citation>
    <scope>NUCLEOTIDE SEQUENCE [LARGE SCALE GENOMIC DNA]</scope>
    <source>
        <strain evidence="2 3">WS 4997</strain>
    </source>
</reference>
<name>A0A7Y1LL79_9PSED</name>
<dbReference type="GO" id="GO:0051537">
    <property type="term" value="F:2 iron, 2 sulfur cluster binding"/>
    <property type="evidence" value="ECO:0007669"/>
    <property type="project" value="InterPro"/>
</dbReference>
<dbReference type="AlphaFoldDB" id="A0A7Y1LL79"/>
<feature type="domain" description="2Fe-2S ferredoxin-type" evidence="1">
    <location>
        <begin position="7"/>
        <end position="98"/>
    </location>
</feature>
<dbReference type="EMBL" id="JAAQYK010000013">
    <property type="protein sequence ID" value="NNA48181.1"/>
    <property type="molecule type" value="Genomic_DNA"/>
</dbReference>
<dbReference type="InterPro" id="IPR012675">
    <property type="entry name" value="Beta-grasp_dom_sf"/>
</dbReference>
<dbReference type="PROSITE" id="PS51085">
    <property type="entry name" value="2FE2S_FER_2"/>
    <property type="match status" value="1"/>
</dbReference>
<dbReference type="Gene3D" id="3.10.20.30">
    <property type="match status" value="1"/>
</dbReference>
<sequence length="105" mass="11677">MIINNAYQILVINRQQVFCVPHGEPLLMGMEKACQNAIQVGCRGGGCGLCKIKVLQGEYQTKRMSRAHISEEEQALGFALACRLTPLSDLIVESDHFKLQTQQSK</sequence>
<dbReference type="PROSITE" id="PS00197">
    <property type="entry name" value="2FE2S_FER_1"/>
    <property type="match status" value="1"/>
</dbReference>
<comment type="caution">
    <text evidence="2">The sequence shown here is derived from an EMBL/GenBank/DDBJ whole genome shotgun (WGS) entry which is preliminary data.</text>
</comment>
<accession>A0A7Y1LL79</accession>
<dbReference type="InterPro" id="IPR036010">
    <property type="entry name" value="2Fe-2S_ferredoxin-like_sf"/>
</dbReference>
<evidence type="ECO:0000313" key="2">
    <source>
        <dbReference type="EMBL" id="NNA48181.1"/>
    </source>
</evidence>
<dbReference type="InterPro" id="IPR006058">
    <property type="entry name" value="2Fe2S_fd_BS"/>
</dbReference>